<dbReference type="Gene3D" id="1.10.340.70">
    <property type="match status" value="1"/>
</dbReference>
<keyword evidence="8" id="KW-0695">RNA-directed DNA polymerase</keyword>
<dbReference type="SMART" id="SM00343">
    <property type="entry name" value="ZnF_C2HC"/>
    <property type="match status" value="1"/>
</dbReference>
<dbReference type="SUPFAM" id="SSF57756">
    <property type="entry name" value="Retrovirus zinc finger-like domains"/>
    <property type="match status" value="1"/>
</dbReference>
<dbReference type="GO" id="GO:0003676">
    <property type="term" value="F:nucleic acid binding"/>
    <property type="evidence" value="ECO:0007669"/>
    <property type="project" value="InterPro"/>
</dbReference>
<dbReference type="Pfam" id="PF24626">
    <property type="entry name" value="SH3_Tf2-1"/>
    <property type="match status" value="1"/>
</dbReference>
<dbReference type="Pfam" id="PF03732">
    <property type="entry name" value="Retrotrans_gag"/>
    <property type="match status" value="1"/>
</dbReference>
<dbReference type="PANTHER" id="PTHR35046">
    <property type="entry name" value="ZINC KNUCKLE (CCHC-TYPE) FAMILY PROTEIN"/>
    <property type="match status" value="1"/>
</dbReference>
<dbReference type="EC" id="2.7.7.49" evidence="1"/>
<dbReference type="GO" id="GO:0015074">
    <property type="term" value="P:DNA integration"/>
    <property type="evidence" value="ECO:0007669"/>
    <property type="project" value="InterPro"/>
</dbReference>
<dbReference type="InterPro" id="IPR041588">
    <property type="entry name" value="Integrase_H2C2"/>
</dbReference>
<dbReference type="InterPro" id="IPR021109">
    <property type="entry name" value="Peptidase_aspartic_dom_sf"/>
</dbReference>
<feature type="region of interest" description="Disordered" evidence="10">
    <location>
        <begin position="255"/>
        <end position="287"/>
    </location>
</feature>
<dbReference type="CDD" id="cd09274">
    <property type="entry name" value="RNase_HI_RT_Ty3"/>
    <property type="match status" value="1"/>
</dbReference>
<dbReference type="FunFam" id="3.30.420.10:FF:000032">
    <property type="entry name" value="Retrovirus-related Pol polyprotein from transposon 297-like Protein"/>
    <property type="match status" value="1"/>
</dbReference>
<feature type="region of interest" description="Disordered" evidence="10">
    <location>
        <begin position="1452"/>
        <end position="1475"/>
    </location>
</feature>
<dbReference type="FunFam" id="1.10.340.70:FF:000001">
    <property type="entry name" value="Retrovirus-related Pol polyprotein from transposon gypsy-like Protein"/>
    <property type="match status" value="1"/>
</dbReference>
<keyword evidence="9" id="KW-0862">Zinc</keyword>
<evidence type="ECO:0000256" key="1">
    <source>
        <dbReference type="ARBA" id="ARBA00012493"/>
    </source>
</evidence>
<organism evidence="14">
    <name type="scientific">Silene latifolia</name>
    <name type="common">White campion</name>
    <name type="synonym">Bladder campion</name>
    <dbReference type="NCBI Taxonomy" id="37657"/>
    <lineage>
        <taxon>Eukaryota</taxon>
        <taxon>Viridiplantae</taxon>
        <taxon>Streptophyta</taxon>
        <taxon>Embryophyta</taxon>
        <taxon>Tracheophyta</taxon>
        <taxon>Spermatophyta</taxon>
        <taxon>Magnoliopsida</taxon>
        <taxon>eudicotyledons</taxon>
        <taxon>Gunneridae</taxon>
        <taxon>Pentapetalae</taxon>
        <taxon>Caryophyllales</taxon>
        <taxon>Caryophyllaceae</taxon>
        <taxon>Sileneae</taxon>
        <taxon>Silene</taxon>
        <taxon>Silene subgen. Behenantha</taxon>
        <taxon>Silene sect. Melandrium</taxon>
    </lineage>
</organism>
<evidence type="ECO:0000313" key="14">
    <source>
        <dbReference type="EMBL" id="ADP20179.1"/>
    </source>
</evidence>
<dbReference type="InterPro" id="IPR041373">
    <property type="entry name" value="RT_RNaseH"/>
</dbReference>
<dbReference type="PROSITE" id="PS50878">
    <property type="entry name" value="RT_POL"/>
    <property type="match status" value="1"/>
</dbReference>
<dbReference type="Pfam" id="PF00098">
    <property type="entry name" value="zf-CCHC"/>
    <property type="match status" value="1"/>
</dbReference>
<dbReference type="Gene3D" id="3.30.70.270">
    <property type="match status" value="2"/>
</dbReference>
<evidence type="ECO:0000259" key="13">
    <source>
        <dbReference type="PROSITE" id="PS50994"/>
    </source>
</evidence>
<dbReference type="GO" id="GO:0003964">
    <property type="term" value="F:RNA-directed DNA polymerase activity"/>
    <property type="evidence" value="ECO:0007669"/>
    <property type="project" value="UniProtKB-KW"/>
</dbReference>
<dbReference type="SUPFAM" id="SSF53098">
    <property type="entry name" value="Ribonuclease H-like"/>
    <property type="match status" value="1"/>
</dbReference>
<feature type="compositionally biased region" description="Acidic residues" evidence="10">
    <location>
        <begin position="65"/>
        <end position="76"/>
    </location>
</feature>
<dbReference type="Gene3D" id="3.10.10.10">
    <property type="entry name" value="HIV Type 1 Reverse Transcriptase, subunit A, domain 1"/>
    <property type="match status" value="1"/>
</dbReference>
<dbReference type="Pfam" id="PF17917">
    <property type="entry name" value="RT_RNaseH"/>
    <property type="match status" value="1"/>
</dbReference>
<dbReference type="GO" id="GO:0006508">
    <property type="term" value="P:proteolysis"/>
    <property type="evidence" value="ECO:0007669"/>
    <property type="project" value="UniProtKB-KW"/>
</dbReference>
<dbReference type="PROSITE" id="PS50158">
    <property type="entry name" value="ZF_CCHC"/>
    <property type="match status" value="1"/>
</dbReference>
<keyword evidence="6" id="KW-0255">Endonuclease</keyword>
<dbReference type="InterPro" id="IPR005162">
    <property type="entry name" value="Retrotrans_gag_dom"/>
</dbReference>
<dbReference type="InterPro" id="IPR043128">
    <property type="entry name" value="Rev_trsase/Diguanyl_cyclase"/>
</dbReference>
<keyword evidence="9" id="KW-0863">Zinc-finger</keyword>
<dbReference type="InterPro" id="IPR036397">
    <property type="entry name" value="RNaseH_sf"/>
</dbReference>
<dbReference type="InterPro" id="IPR036875">
    <property type="entry name" value="Znf_CCHC_sf"/>
</dbReference>
<dbReference type="InterPro" id="IPR001584">
    <property type="entry name" value="Integrase_cat-core"/>
</dbReference>
<dbReference type="SUPFAM" id="SSF56672">
    <property type="entry name" value="DNA/RNA polymerases"/>
    <property type="match status" value="1"/>
</dbReference>
<dbReference type="InterPro" id="IPR012337">
    <property type="entry name" value="RNaseH-like_sf"/>
</dbReference>
<dbReference type="PANTHER" id="PTHR35046:SF26">
    <property type="entry name" value="RNA-DIRECTED DNA POLYMERASE"/>
    <property type="match status" value="1"/>
</dbReference>
<keyword evidence="9" id="KW-0479">Metal-binding</keyword>
<dbReference type="GO" id="GO:0008233">
    <property type="term" value="F:peptidase activity"/>
    <property type="evidence" value="ECO:0007669"/>
    <property type="project" value="UniProtKB-KW"/>
</dbReference>
<keyword evidence="5" id="KW-0540">Nuclease</keyword>
<feature type="domain" description="CCHC-type" evidence="11">
    <location>
        <begin position="308"/>
        <end position="323"/>
    </location>
</feature>
<evidence type="ECO:0000256" key="9">
    <source>
        <dbReference type="PROSITE-ProRule" id="PRU00047"/>
    </source>
</evidence>
<feature type="domain" description="Integrase catalytic" evidence="13">
    <location>
        <begin position="1145"/>
        <end position="1305"/>
    </location>
</feature>
<evidence type="ECO:0000256" key="8">
    <source>
        <dbReference type="ARBA" id="ARBA00022918"/>
    </source>
</evidence>
<feature type="compositionally biased region" description="Low complexity" evidence="10">
    <location>
        <begin position="256"/>
        <end position="269"/>
    </location>
</feature>
<dbReference type="FunFam" id="3.30.70.270:FF:000020">
    <property type="entry name" value="Transposon Tf2-6 polyprotein-like Protein"/>
    <property type="match status" value="1"/>
</dbReference>
<proteinExistence type="predicted"/>
<dbReference type="InterPro" id="IPR001878">
    <property type="entry name" value="Znf_CCHC"/>
</dbReference>
<dbReference type="EMBL" id="GU136550">
    <property type="protein sequence ID" value="ADP20179.1"/>
    <property type="molecule type" value="Genomic_DNA"/>
</dbReference>
<dbReference type="CDD" id="cd01647">
    <property type="entry name" value="RT_LTR"/>
    <property type="match status" value="1"/>
</dbReference>
<dbReference type="InterPro" id="IPR000477">
    <property type="entry name" value="RT_dom"/>
</dbReference>
<evidence type="ECO:0000256" key="6">
    <source>
        <dbReference type="ARBA" id="ARBA00022759"/>
    </source>
</evidence>
<keyword evidence="2" id="KW-0645">Protease</keyword>
<protein>
    <recommendedName>
        <fullName evidence="1">RNA-directed DNA polymerase</fullName>
        <ecNumber evidence="1">2.7.7.49</ecNumber>
    </recommendedName>
</protein>
<dbReference type="FunFam" id="3.10.10.10:FF:000007">
    <property type="entry name" value="Retrovirus-related Pol polyprotein from transposon 17.6-like Protein"/>
    <property type="match status" value="1"/>
</dbReference>
<dbReference type="Gene3D" id="3.30.420.10">
    <property type="entry name" value="Ribonuclease H-like superfamily/Ribonuclease H"/>
    <property type="match status" value="1"/>
</dbReference>
<evidence type="ECO:0000256" key="2">
    <source>
        <dbReference type="ARBA" id="ARBA00022670"/>
    </source>
</evidence>
<sequence length="1475" mass="169283">MSEERIAGIETQVTQLSEKCDLLLESLNVIMANIPTPPPRGGRPPRGRGRGRGLMGRGRAHGGHEEEELSDSEESMAEAFHGEPNKDLKVEIPDFHGSLNPEDLLDWFRTIERVFEFKGYSDGKAFKVAILKLKGYASLWYENLKNQRRRDGKEPIKSWLKLKKKLNEKFIPKEYTQDIFIKLTQLKQDQQPLESYLRDFEQLTLQCELNEKPEQKIARFVEGLDTKIAHRVRMQQVWSFDEAVNLALRVEKMGKGKATTTKPTTKPATFRPPTSFKINEPPSQNKTTILDKGKAAETSQKKTMPLKKCYQCQGYGHFAKECPTKRALSSFEVVHWGDDEILVCDEEVEGTDHEEDDVVMPDAGLSLVTWRVMHTQPQPLEMDQRQQIFRSRCTIKGRVCNLIIDGGSCTNVASSTLIEKLSLPTQDHPSPYKLRWLNKGAEVRVDKQCLVTFSIGKNYSDEALCDVLPMDACHLLLGRPWEFDRDSVHHGRDNTYTFKFRSRKVILTPLPPVLKHTTPPSMLEPSKEVLLINEAEMLQELKGDEDVYALIAKDVVFGQNVSLPKEVQELLQSYEDVFPNELPSGLPPLRGIEHQIDFIPGATLPNKAAYRSDPKATQELQQQIGELVSKGFVRESLSPCSVPALLVPKKDGSWRMCTDSRAINNITIKYRFPIPRLDDILDELSGAQLFSKIDLRQGYHQVRIKEGDEWKTAFKTKHGLYEWLVMPFGLSNAPSTFMRLMTEVLRPYLGRFVVVYFDDILVYSPSKEEHLKHLQVLFETLREHKLYGKLEKCSFMQNEVQFLGFIISDRGILVDQEKVKAIKSWPIPKNITDVRSFHGLASFYRRFIKDFSTLMAPITECMKKGEFKWGDKAESSFNIIKEKLCESPILTLPNFNKLFEVECDASGIGIGAVLVQEHKPIAYFSEKLSGAKLNYSTYDKEFYAIVRALNHWSHYLKPRPFVLHSDHEALKYINGQHKLNHRHAKWVEFLQSFNFSSKYIEGKDNIVADALSRRFIMLSFMEQRVLGFEYMKELYVEDPDFKGEWELLQSGQIKLKSKYLVQNGFLFFGNKLCVPRGPYRNLLIREVHSNGLAGHFGIQKTYDILQEQFYWPKMLGDVQDVIKRCAPCQQSKSYFQTGPYTPLPVPNQPWEDISMDFIVALPRTQRGKDSIMVVVDRFSKMAHFIACKKTEDATSVAELYFKEVVKLHGIPKSIVSDRDSKFMSHFWRTLWKLLKTRLLFSTSHHPQTDGQTEVTNKTLGRILRCTVARSLKDWDLKLAQAEFAFNRAPSTTTGKSPFEVVYGVNPMMPTDLAPIKRNTIDYDAKKRVEQMLHIHEQVKKQIEKANEAHKGKSKGVKGTKSFEPGDLVWIHLRKERFPEKRKNKLMPRADGPFEVLEKFGSNAYKINLPGEYGVHGTFNVGDLSPYYEEIEEDKLEDLRANPFQEGEIETNQTEKGHISPGFGPCTRLRSNMNSV</sequence>
<evidence type="ECO:0000256" key="5">
    <source>
        <dbReference type="ARBA" id="ARBA00022722"/>
    </source>
</evidence>
<feature type="region of interest" description="Disordered" evidence="10">
    <location>
        <begin position="33"/>
        <end position="79"/>
    </location>
</feature>
<evidence type="ECO:0000256" key="7">
    <source>
        <dbReference type="ARBA" id="ARBA00022801"/>
    </source>
</evidence>
<accession>E7BQD5</accession>
<name>E7BQD5_SILLA</name>
<evidence type="ECO:0000256" key="4">
    <source>
        <dbReference type="ARBA" id="ARBA00022695"/>
    </source>
</evidence>
<dbReference type="Pfam" id="PF00078">
    <property type="entry name" value="RVT_1"/>
    <property type="match status" value="1"/>
</dbReference>
<evidence type="ECO:0000259" key="12">
    <source>
        <dbReference type="PROSITE" id="PS50878"/>
    </source>
</evidence>
<dbReference type="Gene3D" id="2.40.70.10">
    <property type="entry name" value="Acid Proteases"/>
    <property type="match status" value="1"/>
</dbReference>
<dbReference type="CDD" id="cd00303">
    <property type="entry name" value="retropepsin_like"/>
    <property type="match status" value="1"/>
</dbReference>
<dbReference type="GO" id="GO:0004519">
    <property type="term" value="F:endonuclease activity"/>
    <property type="evidence" value="ECO:0007669"/>
    <property type="project" value="UniProtKB-KW"/>
</dbReference>
<dbReference type="PROSITE" id="PS50994">
    <property type="entry name" value="INTEGRASE"/>
    <property type="match status" value="1"/>
</dbReference>
<keyword evidence="7" id="KW-0378">Hydrolase</keyword>
<dbReference type="Gene3D" id="4.10.60.10">
    <property type="entry name" value="Zinc finger, CCHC-type"/>
    <property type="match status" value="1"/>
</dbReference>
<dbReference type="GO" id="GO:0008270">
    <property type="term" value="F:zinc ion binding"/>
    <property type="evidence" value="ECO:0007669"/>
    <property type="project" value="UniProtKB-KW"/>
</dbReference>
<feature type="domain" description="Reverse transcriptase" evidence="12">
    <location>
        <begin position="628"/>
        <end position="807"/>
    </location>
</feature>
<evidence type="ECO:0000256" key="10">
    <source>
        <dbReference type="SAM" id="MobiDB-lite"/>
    </source>
</evidence>
<reference evidence="14" key="1">
    <citation type="submission" date="2009-10" db="EMBL/GenBank/DDBJ databases">
        <title>Phylogeny, structure and distribution of plant centromeric retrotransposons.</title>
        <authorList>
            <person name="Neumann P."/>
            <person name="Navratilova A."/>
            <person name="Koblizkova A."/>
            <person name="Kejnovsky E."/>
            <person name="Hobza R."/>
            <person name="Hribova E."/>
            <person name="Dolezel J."/>
            <person name="Widmer A."/>
            <person name="Macas J."/>
        </authorList>
    </citation>
    <scope>NUCLEOTIDE SEQUENCE</scope>
</reference>
<dbReference type="Pfam" id="PF17921">
    <property type="entry name" value="Integrase_H2C2"/>
    <property type="match status" value="1"/>
</dbReference>
<evidence type="ECO:0000256" key="3">
    <source>
        <dbReference type="ARBA" id="ARBA00022679"/>
    </source>
</evidence>
<dbReference type="InterPro" id="IPR043502">
    <property type="entry name" value="DNA/RNA_pol_sf"/>
</dbReference>
<dbReference type="InterPro" id="IPR056924">
    <property type="entry name" value="SH3_Tf2-1"/>
</dbReference>
<evidence type="ECO:0000259" key="11">
    <source>
        <dbReference type="PROSITE" id="PS50158"/>
    </source>
</evidence>
<keyword evidence="3" id="KW-0808">Transferase</keyword>
<keyword evidence="4" id="KW-0548">Nucleotidyltransferase</keyword>